<protein>
    <submittedName>
        <fullName evidence="1">Uncharacterized protein</fullName>
    </submittedName>
</protein>
<proteinExistence type="predicted"/>
<gene>
    <name evidence="1" type="ORF">ALC62_07950</name>
</gene>
<keyword evidence="2" id="KW-1185">Reference proteome</keyword>
<dbReference type="EMBL" id="KQ977622">
    <property type="protein sequence ID" value="KYN01331.1"/>
    <property type="molecule type" value="Genomic_DNA"/>
</dbReference>
<feature type="non-terminal residue" evidence="1">
    <location>
        <position position="1"/>
    </location>
</feature>
<evidence type="ECO:0000313" key="1">
    <source>
        <dbReference type="EMBL" id="KYN01331.1"/>
    </source>
</evidence>
<evidence type="ECO:0000313" key="2">
    <source>
        <dbReference type="Proteomes" id="UP000078542"/>
    </source>
</evidence>
<organism evidence="1 2">
    <name type="scientific">Cyphomyrmex costatus</name>
    <dbReference type="NCBI Taxonomy" id="456900"/>
    <lineage>
        <taxon>Eukaryota</taxon>
        <taxon>Metazoa</taxon>
        <taxon>Ecdysozoa</taxon>
        <taxon>Arthropoda</taxon>
        <taxon>Hexapoda</taxon>
        <taxon>Insecta</taxon>
        <taxon>Pterygota</taxon>
        <taxon>Neoptera</taxon>
        <taxon>Endopterygota</taxon>
        <taxon>Hymenoptera</taxon>
        <taxon>Apocrita</taxon>
        <taxon>Aculeata</taxon>
        <taxon>Formicoidea</taxon>
        <taxon>Formicidae</taxon>
        <taxon>Myrmicinae</taxon>
        <taxon>Cyphomyrmex</taxon>
    </lineage>
</organism>
<name>A0A195CKT5_9HYME</name>
<reference evidence="1 2" key="1">
    <citation type="submission" date="2016-03" db="EMBL/GenBank/DDBJ databases">
        <title>Cyphomyrmex costatus WGS genome.</title>
        <authorList>
            <person name="Nygaard S."/>
            <person name="Hu H."/>
            <person name="Boomsma J."/>
            <person name="Zhang G."/>
        </authorList>
    </citation>
    <scope>NUCLEOTIDE SEQUENCE [LARGE SCALE GENOMIC DNA]</scope>
    <source>
        <strain evidence="1">MS0001</strain>
        <tissue evidence="1">Whole body</tissue>
    </source>
</reference>
<dbReference type="AlphaFoldDB" id="A0A195CKT5"/>
<accession>A0A195CKT5</accession>
<sequence>IINQRNYHENPRAIRFQHEFAINVRLNAARYTDFLEIDFFNYLEDRGGVSWPPQLPDLTPLDFFV</sequence>
<dbReference type="Proteomes" id="UP000078542">
    <property type="component" value="Unassembled WGS sequence"/>
</dbReference>